<feature type="signal peptide" evidence="1">
    <location>
        <begin position="1"/>
        <end position="18"/>
    </location>
</feature>
<reference evidence="2 3" key="1">
    <citation type="journal article" date="2024" name="IMA Fungus">
        <title>IMA Genome - F19 : A genome assembly and annotation guide to empower mycologists, including annotated draft genome sequences of Ceratocystis pirilliformis, Diaporthe australafricana, Fusarium ophioides, Paecilomyces lecythidis, and Sporothrix stenoceras.</title>
        <authorList>
            <person name="Aylward J."/>
            <person name="Wilson A.M."/>
            <person name="Visagie C.M."/>
            <person name="Spraker J."/>
            <person name="Barnes I."/>
            <person name="Buitendag C."/>
            <person name="Ceriani C."/>
            <person name="Del Mar Angel L."/>
            <person name="du Plessis D."/>
            <person name="Fuchs T."/>
            <person name="Gasser K."/>
            <person name="Kramer D."/>
            <person name="Li W."/>
            <person name="Munsamy K."/>
            <person name="Piso A."/>
            <person name="Price J.L."/>
            <person name="Sonnekus B."/>
            <person name="Thomas C."/>
            <person name="van der Nest A."/>
            <person name="van Dijk A."/>
            <person name="van Heerden A."/>
            <person name="van Vuuren N."/>
            <person name="Yilmaz N."/>
            <person name="Duong T.A."/>
            <person name="van der Merwe N.A."/>
            <person name="Wingfield M.J."/>
            <person name="Wingfield B.D."/>
        </authorList>
    </citation>
    <scope>NUCLEOTIDE SEQUENCE [LARGE SCALE GENOMIC DNA]</scope>
    <source>
        <strain evidence="2 3">CMW 5346</strain>
    </source>
</reference>
<proteinExistence type="predicted"/>
<evidence type="ECO:0000313" key="3">
    <source>
        <dbReference type="Proteomes" id="UP001583186"/>
    </source>
</evidence>
<gene>
    <name evidence="2" type="ORF">Sste5346_000826</name>
</gene>
<evidence type="ECO:0000313" key="2">
    <source>
        <dbReference type="EMBL" id="KAL1902914.1"/>
    </source>
</evidence>
<feature type="chain" id="PRO_5046974216" evidence="1">
    <location>
        <begin position="19"/>
        <end position="181"/>
    </location>
</feature>
<dbReference type="EMBL" id="JAWCUI010000003">
    <property type="protein sequence ID" value="KAL1902914.1"/>
    <property type="molecule type" value="Genomic_DNA"/>
</dbReference>
<name>A0ABR3ZU30_9PEZI</name>
<keyword evidence="3" id="KW-1185">Reference proteome</keyword>
<evidence type="ECO:0000256" key="1">
    <source>
        <dbReference type="SAM" id="SignalP"/>
    </source>
</evidence>
<sequence length="181" mass="19924">MLLSALIAAVAAATQAAAFTVPHGQPDGVYQVVIHPDGTEEHLLIDTIDNASINTRNEQIEARENLAEVPNYVGCYGTAGPLSIPDTDAANNALDAQCSHFNDLEPKTSFYSKSGCVVAYFCNWDAGWRCYPGTRQDWSRRITAQCGNYIGGWAEYDDWDNIHYSYGYQDFCQGGNNFCAF</sequence>
<dbReference type="Proteomes" id="UP001583186">
    <property type="component" value="Unassembled WGS sequence"/>
</dbReference>
<keyword evidence="1" id="KW-0732">Signal</keyword>
<organism evidence="2 3">
    <name type="scientific">Sporothrix stenoceras</name>
    <dbReference type="NCBI Taxonomy" id="5173"/>
    <lineage>
        <taxon>Eukaryota</taxon>
        <taxon>Fungi</taxon>
        <taxon>Dikarya</taxon>
        <taxon>Ascomycota</taxon>
        <taxon>Pezizomycotina</taxon>
        <taxon>Sordariomycetes</taxon>
        <taxon>Sordariomycetidae</taxon>
        <taxon>Ophiostomatales</taxon>
        <taxon>Ophiostomataceae</taxon>
        <taxon>Sporothrix</taxon>
    </lineage>
</organism>
<accession>A0ABR3ZU30</accession>
<comment type="caution">
    <text evidence="2">The sequence shown here is derived from an EMBL/GenBank/DDBJ whole genome shotgun (WGS) entry which is preliminary data.</text>
</comment>
<protein>
    <submittedName>
        <fullName evidence="2">Uncharacterized protein</fullName>
    </submittedName>
</protein>